<evidence type="ECO:0000256" key="1">
    <source>
        <dbReference type="SAM" id="MobiDB-lite"/>
    </source>
</evidence>
<protein>
    <recommendedName>
        <fullName evidence="4">HSPA12B</fullName>
    </recommendedName>
</protein>
<dbReference type="EMBL" id="CACVKT020003553">
    <property type="protein sequence ID" value="CAC5384394.1"/>
    <property type="molecule type" value="Genomic_DNA"/>
</dbReference>
<feature type="region of interest" description="Disordered" evidence="1">
    <location>
        <begin position="234"/>
        <end position="263"/>
    </location>
</feature>
<evidence type="ECO:0000313" key="2">
    <source>
        <dbReference type="EMBL" id="CAC5384394.1"/>
    </source>
</evidence>
<feature type="region of interest" description="Disordered" evidence="1">
    <location>
        <begin position="312"/>
        <end position="342"/>
    </location>
</feature>
<accession>A0A6J8BNK6</accession>
<dbReference type="PANTHER" id="PTHR14187">
    <property type="entry name" value="ALPHA KINASE/ELONGATION FACTOR 2 KINASE"/>
    <property type="match status" value="1"/>
</dbReference>
<feature type="compositionally biased region" description="Polar residues" evidence="1">
    <location>
        <begin position="21"/>
        <end position="39"/>
    </location>
</feature>
<feature type="region of interest" description="Disordered" evidence="1">
    <location>
        <begin position="1"/>
        <end position="40"/>
    </location>
</feature>
<proteinExistence type="predicted"/>
<organism evidence="2 3">
    <name type="scientific">Mytilus coruscus</name>
    <name type="common">Sea mussel</name>
    <dbReference type="NCBI Taxonomy" id="42192"/>
    <lineage>
        <taxon>Eukaryota</taxon>
        <taxon>Metazoa</taxon>
        <taxon>Spiralia</taxon>
        <taxon>Lophotrochozoa</taxon>
        <taxon>Mollusca</taxon>
        <taxon>Bivalvia</taxon>
        <taxon>Autobranchia</taxon>
        <taxon>Pteriomorphia</taxon>
        <taxon>Mytilida</taxon>
        <taxon>Mytiloidea</taxon>
        <taxon>Mytilidae</taxon>
        <taxon>Mytilinae</taxon>
        <taxon>Mytilus</taxon>
    </lineage>
</organism>
<dbReference type="AlphaFoldDB" id="A0A6J8BNK6"/>
<dbReference type="CDD" id="cd10229">
    <property type="entry name" value="ASKHA_NBD_HSP70_HSPA12"/>
    <property type="match status" value="1"/>
</dbReference>
<dbReference type="PANTHER" id="PTHR14187:SF5">
    <property type="entry name" value="HEAT SHOCK 70 KDA PROTEIN 12A"/>
    <property type="match status" value="1"/>
</dbReference>
<sequence>MTDASETRRKPQVTPRKGKTTKQSSTNVETKTNCNATFNDEQKDIAVYQRNQHSEATQEGTQFHPVQTKGSQNVLQPTAINYKTSETNSLADITEEHDQQKIAVTRRLKPHVSPRTDKTTKQSTAAVESTTYYNAPSNDKQNGVSDTFKNKLAYFESSSVTPACNTAVYQRNHRSTESQLRKEFNHVQTRGLQNMQHIKTSATNRQANIKEEQNQLINPVHTKPDDVTQAYDSSFHHRRSDPRQMGKPQVLPKPVRKSQSILPPTEIDHTISETFCSRDNTQQQNQLTKLAHIQPNHVTQAHDSTLYLRDQRSDPSQMEKQQVQTKQMIKSSQSKPTETDDTIREIIRQRDDTHAQNQRKKPGASYRKQDALVVVAIDFGTSYSGYAYSFREEYKKDHNQIYTNQNWKSGDGLVTLKTPTAILFNKDESVHSFGYEAEQNYAQFVEENKSRDYIFLDKFKMKLFQSEQKSRRISSSTMLHDGRGNKISALYVFTESIRFLKNHFITSCRVASFKLKDDDVHWVLTVPAIWSDSAKQFMREAAKKAGISDKLLTLAYEPEAAAIYCKEMTVQRKVGNGRASMDTFKVGQKFIVLDCGGGTVDTTSYEIQENSHLKELERPTGGPWGGTMVDNEYITFLKLLFETDDWETYVKENPEDILEIKRKFEAKKKGISVSTDIVTIPYPISFRVKSLERKLADSSYSKSIQIRNEKIRFKREVIKRLFSKSATKIVQHLEMILHRNNLRGIETILMVGGYSESDILYEHIRMTFKHLTVICPPDASIAVMKGAVMFGHNPYSICERVCPRTYGITTNVPFDPEKHPLKFKDKVEGKDVCTDIFKVIVKVGQPLTVGESLFSVPCRPTRSTDCEATVEIYESILENPEYTFGEDARYLGKVCIPIPDTERGKDRLINVQMEFGYTEICVTVTEDGTNIQGKAVFKCLMS</sequence>
<dbReference type="SUPFAM" id="SSF53067">
    <property type="entry name" value="Actin-like ATPase domain"/>
    <property type="match status" value="2"/>
</dbReference>
<feature type="compositionally biased region" description="Polar residues" evidence="1">
    <location>
        <begin position="314"/>
        <end position="336"/>
    </location>
</feature>
<evidence type="ECO:0000313" key="3">
    <source>
        <dbReference type="Proteomes" id="UP000507470"/>
    </source>
</evidence>
<name>A0A6J8BNK6_MYTCO</name>
<dbReference type="Proteomes" id="UP000507470">
    <property type="component" value="Unassembled WGS sequence"/>
</dbReference>
<keyword evidence="3" id="KW-1185">Reference proteome</keyword>
<gene>
    <name evidence="2" type="ORF">MCOR_20040</name>
</gene>
<dbReference type="OrthoDB" id="6097942at2759"/>
<feature type="region of interest" description="Disordered" evidence="1">
    <location>
        <begin position="108"/>
        <end position="128"/>
    </location>
</feature>
<dbReference type="Gene3D" id="3.30.420.40">
    <property type="match status" value="1"/>
</dbReference>
<dbReference type="InterPro" id="IPR043129">
    <property type="entry name" value="ATPase_NBD"/>
</dbReference>
<reference evidence="2 3" key="1">
    <citation type="submission" date="2020-06" db="EMBL/GenBank/DDBJ databases">
        <authorList>
            <person name="Li R."/>
            <person name="Bekaert M."/>
        </authorList>
    </citation>
    <scope>NUCLEOTIDE SEQUENCE [LARGE SCALE GENOMIC DNA]</scope>
    <source>
        <strain evidence="3">wild</strain>
    </source>
</reference>
<evidence type="ECO:0008006" key="4">
    <source>
        <dbReference type="Google" id="ProtNLM"/>
    </source>
</evidence>